<sequence length="423" mass="50145">MKSQSSRFSIGLSIYRIILSFILLKNAIFYFPMAEPLFGANAIVPYNIYKNLMNLYNLDFMIYPFEIPFASHFLLLLIIIFSSLFLLGVGGRVSGLILYFLVFTLNQRNNFLLDGSDNVIAVTLTFLLLSDCLSHFTYNYREKKKNKFQNKFLQSLWVSLNSFAIAGLLIQISFVYFFTALHKLQGSMWLNGTAVYYTMRVVDFKATSWNIFLTENHYFVVLSTYFTVFWELSFPFLVWFRKTKFFILSFGVLLHIGIFIFMRIDNFSWIMIGSYFFFIENSEYKSILKHFKSKKLIIFYDNYCPNCIRFKSIINRFDFFNNLQTIKVRAIEKSENQIYFSLNSQESLEKMASYDIQKNKYYYGFNSIYNIVKYVPSLYIFFPIMYILKLTHLGAYLYRELAIRRKIIPIVCNDNCDLINNKN</sequence>
<evidence type="ECO:0000256" key="3">
    <source>
        <dbReference type="ARBA" id="ARBA00022989"/>
    </source>
</evidence>
<dbReference type="PANTHER" id="PTHR39535">
    <property type="entry name" value="SPORULATION-DELAYING PROTEIN SDPB"/>
    <property type="match status" value="1"/>
</dbReference>
<dbReference type="Proteomes" id="UP001595766">
    <property type="component" value="Unassembled WGS sequence"/>
</dbReference>
<comment type="subcellular location">
    <subcellularLocation>
        <location evidence="1">Endomembrane system</location>
        <topology evidence="1">Multi-pass membrane protein</topology>
    </subcellularLocation>
</comment>
<proteinExistence type="predicted"/>
<evidence type="ECO:0000313" key="7">
    <source>
        <dbReference type="EMBL" id="MFC3978320.1"/>
    </source>
</evidence>
<keyword evidence="2 5" id="KW-0812">Transmembrane</keyword>
<reference evidence="8" key="1">
    <citation type="journal article" date="2019" name="Int. J. Syst. Evol. Microbiol.">
        <title>The Global Catalogue of Microorganisms (GCM) 10K type strain sequencing project: providing services to taxonomists for standard genome sequencing and annotation.</title>
        <authorList>
            <consortium name="The Broad Institute Genomics Platform"/>
            <consortium name="The Broad Institute Genome Sequencing Center for Infectious Disease"/>
            <person name="Wu L."/>
            <person name="Ma J."/>
        </authorList>
    </citation>
    <scope>NUCLEOTIDE SEQUENCE [LARGE SCALE GENOMIC DNA]</scope>
    <source>
        <strain evidence="8">CECT 8551</strain>
    </source>
</reference>
<organism evidence="7 8">
    <name type="scientific">Belliella kenyensis</name>
    <dbReference type="NCBI Taxonomy" id="1472724"/>
    <lineage>
        <taxon>Bacteria</taxon>
        <taxon>Pseudomonadati</taxon>
        <taxon>Bacteroidota</taxon>
        <taxon>Cytophagia</taxon>
        <taxon>Cytophagales</taxon>
        <taxon>Cyclobacteriaceae</taxon>
        <taxon>Belliella</taxon>
    </lineage>
</organism>
<dbReference type="InterPro" id="IPR036249">
    <property type="entry name" value="Thioredoxin-like_sf"/>
</dbReference>
<feature type="transmembrane region" description="Helical" evidence="5">
    <location>
        <begin position="12"/>
        <end position="31"/>
    </location>
</feature>
<feature type="domain" description="HTTM-like" evidence="6">
    <location>
        <begin position="4"/>
        <end position="283"/>
    </location>
</feature>
<feature type="transmembrane region" description="Helical" evidence="5">
    <location>
        <begin position="152"/>
        <end position="178"/>
    </location>
</feature>
<dbReference type="SMART" id="SM00752">
    <property type="entry name" value="HTTM"/>
    <property type="match status" value="1"/>
</dbReference>
<gene>
    <name evidence="7" type="ORF">ACFOUP_18190</name>
</gene>
<protein>
    <submittedName>
        <fullName evidence="7">DCC1-like thiol-disulfide oxidoreductase family protein</fullName>
    </submittedName>
</protein>
<evidence type="ECO:0000256" key="2">
    <source>
        <dbReference type="ARBA" id="ARBA00022692"/>
    </source>
</evidence>
<dbReference type="InterPro" id="IPR052964">
    <property type="entry name" value="Sporulation_signal_mat"/>
</dbReference>
<feature type="transmembrane region" description="Helical" evidence="5">
    <location>
        <begin position="69"/>
        <end position="89"/>
    </location>
</feature>
<dbReference type="SUPFAM" id="SSF52833">
    <property type="entry name" value="Thioredoxin-like"/>
    <property type="match status" value="1"/>
</dbReference>
<keyword evidence="3 5" id="KW-1133">Transmembrane helix</keyword>
<keyword evidence="8" id="KW-1185">Reference proteome</keyword>
<dbReference type="InterPro" id="IPR007263">
    <property type="entry name" value="DCC1-like"/>
</dbReference>
<evidence type="ECO:0000259" key="6">
    <source>
        <dbReference type="SMART" id="SM00752"/>
    </source>
</evidence>
<dbReference type="Pfam" id="PF04134">
    <property type="entry name" value="DCC1-like"/>
    <property type="match status" value="1"/>
</dbReference>
<comment type="caution">
    <text evidence="7">The sequence shown here is derived from an EMBL/GenBank/DDBJ whole genome shotgun (WGS) entry which is preliminary data.</text>
</comment>
<accession>A0ABV8ESK7</accession>
<keyword evidence="4 5" id="KW-0472">Membrane</keyword>
<dbReference type="EMBL" id="JBHSAV010000094">
    <property type="protein sequence ID" value="MFC3978320.1"/>
    <property type="molecule type" value="Genomic_DNA"/>
</dbReference>
<feature type="transmembrane region" description="Helical" evidence="5">
    <location>
        <begin position="245"/>
        <end position="264"/>
    </location>
</feature>
<dbReference type="PANTHER" id="PTHR39535:SF2">
    <property type="entry name" value="HTTM DOMAIN-CONTAINING PROTEIN"/>
    <property type="match status" value="1"/>
</dbReference>
<evidence type="ECO:0000256" key="4">
    <source>
        <dbReference type="ARBA" id="ARBA00023136"/>
    </source>
</evidence>
<evidence type="ECO:0000256" key="1">
    <source>
        <dbReference type="ARBA" id="ARBA00004127"/>
    </source>
</evidence>
<feature type="transmembrane region" description="Helical" evidence="5">
    <location>
        <begin position="119"/>
        <end position="140"/>
    </location>
</feature>
<name>A0ABV8ESK7_9BACT</name>
<feature type="transmembrane region" description="Helical" evidence="5">
    <location>
        <begin position="378"/>
        <end position="398"/>
    </location>
</feature>
<evidence type="ECO:0000256" key="5">
    <source>
        <dbReference type="SAM" id="Phobius"/>
    </source>
</evidence>
<dbReference type="RefSeq" id="WP_241295129.1">
    <property type="nucleotide sequence ID" value="NZ_JAKZGR010000008.1"/>
</dbReference>
<dbReference type="InterPro" id="IPR011020">
    <property type="entry name" value="HTTM-like"/>
</dbReference>
<evidence type="ECO:0000313" key="8">
    <source>
        <dbReference type="Proteomes" id="UP001595766"/>
    </source>
</evidence>
<feature type="transmembrane region" description="Helical" evidence="5">
    <location>
        <begin position="218"/>
        <end position="238"/>
    </location>
</feature>